<accession>A0ABX1TAJ9</accession>
<dbReference type="InterPro" id="IPR002121">
    <property type="entry name" value="HRDC_dom"/>
</dbReference>
<dbReference type="Proteomes" id="UP000886469">
    <property type="component" value="Unassembled WGS sequence"/>
</dbReference>
<dbReference type="EMBL" id="SPMX01000034">
    <property type="protein sequence ID" value="NMQ06036.1"/>
    <property type="molecule type" value="Genomic_DNA"/>
</dbReference>
<name>A0ABX1TAJ9_9PROT</name>
<evidence type="ECO:0000313" key="3">
    <source>
        <dbReference type="Proteomes" id="UP000886469"/>
    </source>
</evidence>
<dbReference type="Gene3D" id="1.10.150.80">
    <property type="entry name" value="HRDC domain"/>
    <property type="match status" value="1"/>
</dbReference>
<reference evidence="2" key="1">
    <citation type="submission" date="2019-03" db="EMBL/GenBank/DDBJ databases">
        <title>Metabolic reconstructions from genomes of highly enriched 'Candidatus Accumulibacter' and 'Candidatus Competibacter' bioreactor populations.</title>
        <authorList>
            <person name="Annavajhala M.K."/>
            <person name="Welles L."/>
            <person name="Abbas B."/>
            <person name="Sorokin D."/>
            <person name="Park H."/>
            <person name="Van Loosdrecht M."/>
            <person name="Chandran K."/>
        </authorList>
    </citation>
    <scope>NUCLEOTIDE SEQUENCE</scope>
    <source>
        <strain evidence="2">SBR_L</strain>
    </source>
</reference>
<protein>
    <recommendedName>
        <fullName evidence="1">HRDC domain-containing protein</fullName>
    </recommendedName>
</protein>
<dbReference type="InterPro" id="IPR044876">
    <property type="entry name" value="HRDC_dom_sf"/>
</dbReference>
<evidence type="ECO:0000313" key="2">
    <source>
        <dbReference type="EMBL" id="NMQ06036.1"/>
    </source>
</evidence>
<keyword evidence="3" id="KW-1185">Reference proteome</keyword>
<proteinExistence type="predicted"/>
<comment type="caution">
    <text evidence="2">The sequence shown here is derived from an EMBL/GenBank/DDBJ whole genome shotgun (WGS) entry which is preliminary data.</text>
</comment>
<gene>
    <name evidence="2" type="ORF">E4Q08_12615</name>
</gene>
<dbReference type="Pfam" id="PF00570">
    <property type="entry name" value="HRDC"/>
    <property type="match status" value="1"/>
</dbReference>
<sequence>MYLRFFAIPACDPLAAEAELNHLLAASRVLAVERHFVANGEASFWAVCVRIAGGPGPLPEALKAEQGSARRVDYREVLSEADFAVFARLRELRKSIAEAEGVPQYAVFTNEHLASMVRGKVKTVEALARIDGVGPGRVDRYAARFLALLQQALAPG</sequence>
<feature type="domain" description="HRDC" evidence="1">
    <location>
        <begin position="79"/>
        <end position="156"/>
    </location>
</feature>
<organism evidence="2 3">
    <name type="scientific">Candidatus Accumulibacter contiguus</name>
    <dbReference type="NCBI Taxonomy" id="2954381"/>
    <lineage>
        <taxon>Bacteria</taxon>
        <taxon>Pseudomonadati</taxon>
        <taxon>Pseudomonadota</taxon>
        <taxon>Betaproteobacteria</taxon>
        <taxon>Candidatus Accumulibacter</taxon>
    </lineage>
</organism>
<dbReference type="InterPro" id="IPR010997">
    <property type="entry name" value="HRDC-like_sf"/>
</dbReference>
<dbReference type="PROSITE" id="PS50967">
    <property type="entry name" value="HRDC"/>
    <property type="match status" value="1"/>
</dbReference>
<dbReference type="SMART" id="SM00341">
    <property type="entry name" value="HRDC"/>
    <property type="match status" value="1"/>
</dbReference>
<dbReference type="RefSeq" id="WP_169070647.1">
    <property type="nucleotide sequence ID" value="NZ_SPMX01000034.1"/>
</dbReference>
<dbReference type="SUPFAM" id="SSF47819">
    <property type="entry name" value="HRDC-like"/>
    <property type="match status" value="1"/>
</dbReference>
<evidence type="ECO:0000259" key="1">
    <source>
        <dbReference type="PROSITE" id="PS50967"/>
    </source>
</evidence>